<reference evidence="1 2" key="1">
    <citation type="submission" date="2020-04" db="EMBL/GenBank/DDBJ databases">
        <title>Advantages and limits of metagenomic assembly and binning of a giant virus.</title>
        <authorList>
            <person name="Schulz F."/>
            <person name="Andreani J."/>
            <person name="Francis R."/>
            <person name="Boudjemaa H."/>
            <person name="Bou Khalil J.Y."/>
            <person name="Lee J."/>
            <person name="La Scola B."/>
            <person name="Woyke T."/>
        </authorList>
    </citation>
    <scope>NUCLEOTIDE SEQUENCE [LARGE SCALE GENOMIC DNA]</scope>
    <source>
        <strain evidence="1 2">FV1/VV64</strain>
    </source>
</reference>
<dbReference type="Proteomes" id="UP001162001">
    <property type="component" value="Segment"/>
</dbReference>
<keyword evidence="2" id="KW-1185">Reference proteome</keyword>
<gene>
    <name evidence="1" type="ORF">Fadolivirus_1_335</name>
</gene>
<proteinExistence type="predicted"/>
<sequence>MSLYEIKLDCPPGPTRPDNCLHGVLDGLGLMPEDFTITNKFFGEWTFELKPEKNKQYAAVKDDIGKRIIALYNNGVIRYGEWTKDI</sequence>
<protein>
    <submittedName>
        <fullName evidence="1">Uncharacterized protein</fullName>
    </submittedName>
</protein>
<accession>A0A7D3UQH6</accession>
<evidence type="ECO:0000313" key="2">
    <source>
        <dbReference type="Proteomes" id="UP001162001"/>
    </source>
</evidence>
<name>A0A7D3UQH6_9VIRU</name>
<dbReference type="EMBL" id="MT418680">
    <property type="protein sequence ID" value="QKF93793.1"/>
    <property type="molecule type" value="Genomic_DNA"/>
</dbReference>
<organism evidence="1 2">
    <name type="scientific">Fadolivirus FV1/VV64</name>
    <dbReference type="NCBI Taxonomy" id="3070911"/>
    <lineage>
        <taxon>Viruses</taxon>
        <taxon>Varidnaviria</taxon>
        <taxon>Bamfordvirae</taxon>
        <taxon>Nucleocytoviricota</taxon>
        <taxon>Megaviricetes</taxon>
        <taxon>Imitervirales</taxon>
        <taxon>Mimiviridae</taxon>
        <taxon>Klosneuvirinae</taxon>
        <taxon>Fadolivirus</taxon>
        <taxon>Fadolivirus algeromassiliense</taxon>
    </lineage>
</organism>
<evidence type="ECO:0000313" key="1">
    <source>
        <dbReference type="EMBL" id="QKF93793.1"/>
    </source>
</evidence>